<evidence type="ECO:0000256" key="4">
    <source>
        <dbReference type="ARBA" id="ARBA00022692"/>
    </source>
</evidence>
<dbReference type="PATRIC" id="fig|1588748.3.peg.1049"/>
<feature type="transmembrane region" description="Helical" evidence="7">
    <location>
        <begin position="98"/>
        <end position="115"/>
    </location>
</feature>
<reference evidence="10" key="1">
    <citation type="submission" date="2016-01" db="EMBL/GenBank/DDBJ databases">
        <authorList>
            <person name="Mitreva M."/>
            <person name="Pepin K.H."/>
            <person name="Mihindukulasuriya K.A."/>
            <person name="Fulton R."/>
            <person name="Fronick C."/>
            <person name="O'Laughlin M."/>
            <person name="Miner T."/>
            <person name="Herter B."/>
            <person name="Rosa B.A."/>
            <person name="Cordes M."/>
            <person name="Tomlinson C."/>
            <person name="Wollam A."/>
            <person name="Palsikar V.B."/>
            <person name="Mardis E.R."/>
            <person name="Wilson R.K."/>
        </authorList>
    </citation>
    <scope>NUCLEOTIDE SEQUENCE [LARGE SCALE GENOMIC DNA]</scope>
    <source>
        <strain evidence="10">KA00182</strain>
    </source>
</reference>
<keyword evidence="6 7" id="KW-0472">Membrane</keyword>
<comment type="subcellular location">
    <subcellularLocation>
        <location evidence="1">Cell membrane</location>
        <topology evidence="1">Multi-pass membrane protein</topology>
    </subcellularLocation>
</comment>
<evidence type="ECO:0000256" key="6">
    <source>
        <dbReference type="ARBA" id="ARBA00023136"/>
    </source>
</evidence>
<evidence type="ECO:0000259" key="8">
    <source>
        <dbReference type="Pfam" id="PF00892"/>
    </source>
</evidence>
<evidence type="ECO:0000256" key="3">
    <source>
        <dbReference type="ARBA" id="ARBA00022475"/>
    </source>
</evidence>
<dbReference type="InterPro" id="IPR000620">
    <property type="entry name" value="EamA_dom"/>
</dbReference>
<sequence>MKYRLMLFITAIVWGGGFVAQRLGAESIGPFTFNAFRFLIGTCVLLPFILWTNQNKKQIDKLPQKLSLYKASIILSIILFCGAALQQIGLSYTSAGKAGFITSLYIITVPILGLCVKHPLRISHLIGCPIAVIGLYLLAFHGGSSTSINYGDLLQLIGVFFWSIHILLVGYFVRYFSGLHLAIGQFLCCSLINMVAIWFHGEIITLPTLIAAAPALFYSGVLASGVGFTLQMLGQKGVSPTEASLICSLEMIFGAMGGVLYLGEWMSLLEWFGCILMTIGIFSAQIPSRSIIQWK</sequence>
<dbReference type="AlphaFoldDB" id="A0A134CF00"/>
<proteinExistence type="inferred from homology"/>
<dbReference type="GO" id="GO:0005886">
    <property type="term" value="C:plasma membrane"/>
    <property type="evidence" value="ECO:0007669"/>
    <property type="project" value="UniProtKB-SubCell"/>
</dbReference>
<evidence type="ECO:0000256" key="2">
    <source>
        <dbReference type="ARBA" id="ARBA00007362"/>
    </source>
</evidence>
<dbReference type="PANTHER" id="PTHR42920">
    <property type="entry name" value="OS03G0707200 PROTEIN-RELATED"/>
    <property type="match status" value="1"/>
</dbReference>
<feature type="transmembrane region" description="Helical" evidence="7">
    <location>
        <begin position="122"/>
        <end position="141"/>
    </location>
</feature>
<keyword evidence="3" id="KW-1003">Cell membrane</keyword>
<feature type="transmembrane region" description="Helical" evidence="7">
    <location>
        <begin position="268"/>
        <end position="286"/>
    </location>
</feature>
<dbReference type="PANTHER" id="PTHR42920:SF5">
    <property type="entry name" value="EAMA DOMAIN-CONTAINING PROTEIN"/>
    <property type="match status" value="1"/>
</dbReference>
<comment type="caution">
    <text evidence="9">The sequence shown here is derived from an EMBL/GenBank/DDBJ whole genome shotgun (WGS) entry which is preliminary data.</text>
</comment>
<feature type="transmembrane region" description="Helical" evidence="7">
    <location>
        <begin position="35"/>
        <end position="52"/>
    </location>
</feature>
<dbReference type="RefSeq" id="WP_062485892.1">
    <property type="nucleotide sequence ID" value="NZ_KQ960952.1"/>
</dbReference>
<keyword evidence="4 7" id="KW-0812">Transmembrane</keyword>
<dbReference type="InterPro" id="IPR051258">
    <property type="entry name" value="Diverse_Substrate_Transporter"/>
</dbReference>
<name>A0A134CF00_9FIRM</name>
<evidence type="ECO:0000313" key="9">
    <source>
        <dbReference type="EMBL" id="KXB90667.1"/>
    </source>
</evidence>
<feature type="transmembrane region" description="Helical" evidence="7">
    <location>
        <begin position="73"/>
        <end position="92"/>
    </location>
</feature>
<feature type="transmembrane region" description="Helical" evidence="7">
    <location>
        <begin position="180"/>
        <end position="200"/>
    </location>
</feature>
<dbReference type="SUPFAM" id="SSF103481">
    <property type="entry name" value="Multidrug resistance efflux transporter EmrE"/>
    <property type="match status" value="2"/>
</dbReference>
<keyword evidence="5 7" id="KW-1133">Transmembrane helix</keyword>
<evidence type="ECO:0000256" key="7">
    <source>
        <dbReference type="SAM" id="Phobius"/>
    </source>
</evidence>
<feature type="domain" description="EamA" evidence="8">
    <location>
        <begin position="150"/>
        <end position="282"/>
    </location>
</feature>
<keyword evidence="10" id="KW-1185">Reference proteome</keyword>
<gene>
    <name evidence="9" type="ORF">HMPREF3182_01091</name>
</gene>
<dbReference type="Pfam" id="PF00892">
    <property type="entry name" value="EamA"/>
    <property type="match status" value="2"/>
</dbReference>
<dbReference type="Proteomes" id="UP000070160">
    <property type="component" value="Unassembled WGS sequence"/>
</dbReference>
<accession>A0A134CF00</accession>
<feature type="domain" description="EamA" evidence="8">
    <location>
        <begin position="5"/>
        <end position="139"/>
    </location>
</feature>
<feature type="transmembrane region" description="Helical" evidence="7">
    <location>
        <begin position="206"/>
        <end position="230"/>
    </location>
</feature>
<dbReference type="InterPro" id="IPR037185">
    <property type="entry name" value="EmrE-like"/>
</dbReference>
<organism evidence="9 10">
    <name type="scientific">Megasphaera hutchinsoni</name>
    <dbReference type="NCBI Taxonomy" id="1588748"/>
    <lineage>
        <taxon>Bacteria</taxon>
        <taxon>Bacillati</taxon>
        <taxon>Bacillota</taxon>
        <taxon>Negativicutes</taxon>
        <taxon>Veillonellales</taxon>
        <taxon>Veillonellaceae</taxon>
        <taxon>Megasphaera</taxon>
    </lineage>
</organism>
<protein>
    <submittedName>
        <fullName evidence="9">Putative membrane protein</fullName>
    </submittedName>
</protein>
<evidence type="ECO:0000256" key="5">
    <source>
        <dbReference type="ARBA" id="ARBA00022989"/>
    </source>
</evidence>
<comment type="similarity">
    <text evidence="2">Belongs to the EamA transporter family.</text>
</comment>
<feature type="transmembrane region" description="Helical" evidence="7">
    <location>
        <begin position="242"/>
        <end position="262"/>
    </location>
</feature>
<feature type="transmembrane region" description="Helical" evidence="7">
    <location>
        <begin position="153"/>
        <end position="173"/>
    </location>
</feature>
<dbReference type="EMBL" id="LSDT01000044">
    <property type="protein sequence ID" value="KXB90667.1"/>
    <property type="molecule type" value="Genomic_DNA"/>
</dbReference>
<evidence type="ECO:0000313" key="10">
    <source>
        <dbReference type="Proteomes" id="UP000070160"/>
    </source>
</evidence>
<evidence type="ECO:0000256" key="1">
    <source>
        <dbReference type="ARBA" id="ARBA00004651"/>
    </source>
</evidence>